<evidence type="ECO:0000256" key="8">
    <source>
        <dbReference type="ARBA" id="ARBA00023277"/>
    </source>
</evidence>
<dbReference type="NCBIfam" id="TIGR01196">
    <property type="entry name" value="edd"/>
    <property type="match status" value="1"/>
</dbReference>
<dbReference type="GO" id="GO:0046872">
    <property type="term" value="F:metal ion binding"/>
    <property type="evidence" value="ECO:0007669"/>
    <property type="project" value="UniProtKB-KW"/>
</dbReference>
<dbReference type="Proteomes" id="UP000469011">
    <property type="component" value="Unassembled WGS sequence"/>
</dbReference>
<comment type="catalytic activity">
    <reaction evidence="9">
        <text>6-phospho-D-gluconate = 2-dehydro-3-deoxy-6-phospho-D-gluconate + H2O</text>
        <dbReference type="Rhea" id="RHEA:17277"/>
        <dbReference type="ChEBI" id="CHEBI:15377"/>
        <dbReference type="ChEBI" id="CHEBI:57569"/>
        <dbReference type="ChEBI" id="CHEBI:58759"/>
        <dbReference type="EC" id="4.2.1.12"/>
    </reaction>
</comment>
<feature type="domain" description="Dihydroxy-acid/6-phosphogluconate dehydratase N-terminal" evidence="11">
    <location>
        <begin position="68"/>
        <end position="381"/>
    </location>
</feature>
<evidence type="ECO:0000256" key="2">
    <source>
        <dbReference type="ARBA" id="ARBA00022485"/>
    </source>
</evidence>
<keyword evidence="14" id="KW-1185">Reference proteome</keyword>
<evidence type="ECO:0000256" key="1">
    <source>
        <dbReference type="ARBA" id="ARBA00006486"/>
    </source>
</evidence>
<sequence length="605" mass="64473">MTADRRIEEITSRIRERSAPTREAYLARIRAKGAEGPKRSTLTCGNLAHGFAACGPLDKQRLSDNQTPNLGIVTAYNDMLSAHQPFERYPELIREAARQVGGTAQVASGVPAMCDGVTQGQTGMELSLFSRDVIAMATAVGLSHDMFDAAVYLGVCDKIVPGLTIAALTFGHLPAIFIPAGPMTSGLPNDEKSRIRQLYAEGKVGREELLQAESQSYHGPGTCTFYGTANSNQMLMEIMGLHTPGSSFVNPNTPLRDALTREATKRALAITALGNEYTPAGLVVDERAVVNGVVGLHATGGSTNHTMHLVAMAAAAGIKLTWQDISDLSDITPLLARVYPNGLADVNHFNAAGGMGFLIRELLDRGLLHEDVRTAWGQGLRAYAIEAKLSADGESVVRHDAPKESGDPKVLTTADRPFSNNGGLRMLKGNLGKAVIKVSAVKPERRIVEAPAKIFHDQNELKVAFDAGELDCDFVAVVRFQGPKSNGMPELHKLTPLLGVLQDRGHKVALVTDGRMSGASGKVPAAIHVTPEAKSGGPIARIQDGDMIRVDGETGTLEVLVDQAELDARTPEMPDLSSNEFGMGRELFAAFRSAVGDAENGASVF</sequence>
<dbReference type="RefSeq" id="WP_163464684.1">
    <property type="nucleotide sequence ID" value="NZ_JAAAMG010000014.1"/>
</dbReference>
<evidence type="ECO:0000313" key="13">
    <source>
        <dbReference type="EMBL" id="NDW06158.1"/>
    </source>
</evidence>
<protein>
    <recommendedName>
        <fullName evidence="9 10">Phosphogluconate dehydratase</fullName>
        <ecNumber evidence="9 10">4.2.1.12</ecNumber>
    </recommendedName>
</protein>
<evidence type="ECO:0000256" key="7">
    <source>
        <dbReference type="ARBA" id="ARBA00023239"/>
    </source>
</evidence>
<evidence type="ECO:0000256" key="9">
    <source>
        <dbReference type="HAMAP-Rule" id="MF_02094"/>
    </source>
</evidence>
<dbReference type="GO" id="GO:0051539">
    <property type="term" value="F:4 iron, 4 sulfur cluster binding"/>
    <property type="evidence" value="ECO:0007669"/>
    <property type="project" value="UniProtKB-UniRule"/>
</dbReference>
<dbReference type="GO" id="GO:0004456">
    <property type="term" value="F:phosphogluconate dehydratase activity"/>
    <property type="evidence" value="ECO:0007669"/>
    <property type="project" value="UniProtKB-UniRule"/>
</dbReference>
<dbReference type="InterPro" id="IPR004786">
    <property type="entry name" value="6-phosphgluc_deHydtase"/>
</dbReference>
<evidence type="ECO:0000256" key="6">
    <source>
        <dbReference type="ARBA" id="ARBA00023064"/>
    </source>
</evidence>
<dbReference type="PANTHER" id="PTHR43661">
    <property type="entry name" value="D-XYLONATE DEHYDRATASE"/>
    <property type="match status" value="1"/>
</dbReference>
<dbReference type="HAMAP" id="MF_02094">
    <property type="entry name" value="Edd"/>
    <property type="match status" value="1"/>
</dbReference>
<dbReference type="GO" id="GO:0019521">
    <property type="term" value="P:D-gluconate metabolic process"/>
    <property type="evidence" value="ECO:0007669"/>
    <property type="project" value="UniProtKB-KW"/>
</dbReference>
<comment type="pathway">
    <text evidence="9">Carbohydrate metabolism; Entner-Doudoroff pathway.</text>
</comment>
<keyword evidence="8 9" id="KW-0119">Carbohydrate metabolism</keyword>
<evidence type="ECO:0000313" key="14">
    <source>
        <dbReference type="Proteomes" id="UP000469011"/>
    </source>
</evidence>
<feature type="binding site" evidence="9">
    <location>
        <position position="223"/>
    </location>
    <ligand>
        <name>[4Fe-4S] cluster</name>
        <dbReference type="ChEBI" id="CHEBI:49883"/>
    </ligand>
</feature>
<reference evidence="13 14" key="1">
    <citation type="submission" date="2020-01" db="EMBL/GenBank/DDBJ databases">
        <title>Jiella pacifica sp. nov.</title>
        <authorList>
            <person name="Xue Z."/>
            <person name="Zhu S."/>
            <person name="Chen J."/>
            <person name="Yang J."/>
        </authorList>
    </citation>
    <scope>NUCLEOTIDE SEQUENCE [LARGE SCALE GENOMIC DNA]</scope>
    <source>
        <strain evidence="13 14">40Bstr34</strain>
    </source>
</reference>
<comment type="caution">
    <text evidence="13">The sequence shown here is derived from an EMBL/GenBank/DDBJ whole genome shotgun (WGS) entry which is preliminary data.</text>
</comment>
<dbReference type="InterPro" id="IPR056740">
    <property type="entry name" value="ILV_EDD_C"/>
</dbReference>
<feature type="domain" description="Dihydroxy-acid/6-phosphogluconate dehydratase C-terminal" evidence="12">
    <location>
        <begin position="409"/>
        <end position="602"/>
    </location>
</feature>
<proteinExistence type="inferred from homology"/>
<evidence type="ECO:0000256" key="5">
    <source>
        <dbReference type="ARBA" id="ARBA00023014"/>
    </source>
</evidence>
<dbReference type="PROSITE" id="PS00886">
    <property type="entry name" value="ILVD_EDD_1"/>
    <property type="match status" value="1"/>
</dbReference>
<comment type="cofactor">
    <cofactor evidence="9">
        <name>[4Fe-4S] cluster</name>
        <dbReference type="ChEBI" id="CHEBI:49883"/>
    </cofactor>
    <text evidence="9">Binds 1 [4Fe-4S] cluster.</text>
</comment>
<keyword evidence="3 9" id="KW-0479">Metal-binding</keyword>
<dbReference type="Pfam" id="PF00920">
    <property type="entry name" value="ILVD_EDD_N"/>
    <property type="match status" value="1"/>
</dbReference>
<dbReference type="InterPro" id="IPR000581">
    <property type="entry name" value="ILV_EDD_N"/>
</dbReference>
<organism evidence="13 14">
    <name type="scientific">Jiella pacifica</name>
    <dbReference type="NCBI Taxonomy" id="2696469"/>
    <lineage>
        <taxon>Bacteria</taxon>
        <taxon>Pseudomonadati</taxon>
        <taxon>Pseudomonadota</taxon>
        <taxon>Alphaproteobacteria</taxon>
        <taxon>Hyphomicrobiales</taxon>
        <taxon>Aurantimonadaceae</taxon>
        <taxon>Jiella</taxon>
    </lineage>
</organism>
<dbReference type="EMBL" id="JAAAMG010000014">
    <property type="protein sequence ID" value="NDW06158.1"/>
    <property type="molecule type" value="Genomic_DNA"/>
</dbReference>
<dbReference type="SUPFAM" id="SSF52016">
    <property type="entry name" value="LeuD/IlvD-like"/>
    <property type="match status" value="1"/>
</dbReference>
<dbReference type="PANTHER" id="PTHR43661:SF1">
    <property type="entry name" value="PHOSPHOGLUCONATE DEHYDRATASE"/>
    <property type="match status" value="1"/>
</dbReference>
<evidence type="ECO:0000259" key="11">
    <source>
        <dbReference type="Pfam" id="PF00920"/>
    </source>
</evidence>
<evidence type="ECO:0000259" key="12">
    <source>
        <dbReference type="Pfam" id="PF24877"/>
    </source>
</evidence>
<evidence type="ECO:0000256" key="3">
    <source>
        <dbReference type="ARBA" id="ARBA00022723"/>
    </source>
</evidence>
<dbReference type="UniPathway" id="UPA00226"/>
<keyword evidence="2 9" id="KW-0004">4Fe-4S</keyword>
<dbReference type="InterPro" id="IPR037237">
    <property type="entry name" value="IlvD/EDD_N"/>
</dbReference>
<dbReference type="EC" id="4.2.1.12" evidence="9 10"/>
<dbReference type="AlphaFoldDB" id="A0A6N9TBA1"/>
<keyword evidence="6 9" id="KW-0311">Gluconate utilization</keyword>
<dbReference type="InterPro" id="IPR042096">
    <property type="entry name" value="Dihydro-acid_dehy_C"/>
</dbReference>
<dbReference type="GO" id="GO:0009255">
    <property type="term" value="P:Entner-Doudoroff pathway through 6-phosphogluconate"/>
    <property type="evidence" value="ECO:0007669"/>
    <property type="project" value="UniProtKB-UniRule"/>
</dbReference>
<dbReference type="Pfam" id="PF24877">
    <property type="entry name" value="ILV_EDD_C"/>
    <property type="match status" value="1"/>
</dbReference>
<accession>A0A6N9TBA1</accession>
<dbReference type="SUPFAM" id="SSF143975">
    <property type="entry name" value="IlvD/EDD N-terminal domain-like"/>
    <property type="match status" value="1"/>
</dbReference>
<comment type="function">
    <text evidence="9">Catalyzes the dehydration of 6-phospho-D-gluconate to 2-dehydro-3-deoxy-6-phospho-D-gluconate.</text>
</comment>
<comment type="similarity">
    <text evidence="1 9">Belongs to the IlvD/Edd family.</text>
</comment>
<keyword evidence="4 9" id="KW-0408">Iron</keyword>
<dbReference type="PROSITE" id="PS00887">
    <property type="entry name" value="ILVD_EDD_2"/>
    <property type="match status" value="1"/>
</dbReference>
<dbReference type="Gene3D" id="3.50.30.80">
    <property type="entry name" value="IlvD/EDD C-terminal domain-like"/>
    <property type="match status" value="1"/>
</dbReference>
<name>A0A6N9TBA1_9HYPH</name>
<gene>
    <name evidence="9 13" type="primary">edd</name>
    <name evidence="13" type="ORF">GTK09_17195</name>
</gene>
<keyword evidence="5 9" id="KW-0411">Iron-sulfur</keyword>
<feature type="binding site" evidence="9">
    <location>
        <position position="156"/>
    </location>
    <ligand>
        <name>[4Fe-4S] cluster</name>
        <dbReference type="ChEBI" id="CHEBI:49883"/>
    </ligand>
</feature>
<evidence type="ECO:0000256" key="10">
    <source>
        <dbReference type="NCBIfam" id="TIGR01196"/>
    </source>
</evidence>
<dbReference type="GO" id="GO:0005829">
    <property type="term" value="C:cytosol"/>
    <property type="evidence" value="ECO:0007669"/>
    <property type="project" value="TreeGrafter"/>
</dbReference>
<keyword evidence="7 9" id="KW-0456">Lyase</keyword>
<dbReference type="InterPro" id="IPR020558">
    <property type="entry name" value="DiOHA_6PGluconate_deHydtase_CS"/>
</dbReference>
<evidence type="ECO:0000256" key="4">
    <source>
        <dbReference type="ARBA" id="ARBA00023004"/>
    </source>
</evidence>
<dbReference type="FunFam" id="3.50.30.80:FF:000001">
    <property type="entry name" value="Dihydroxy-acid dehydratase"/>
    <property type="match status" value="1"/>
</dbReference>